<keyword evidence="1" id="KW-0812">Transmembrane</keyword>
<protein>
    <recommendedName>
        <fullName evidence="4">MBOAT family protein</fullName>
    </recommendedName>
</protein>
<keyword evidence="3" id="KW-1185">Reference proteome</keyword>
<reference evidence="2" key="2">
    <citation type="submission" date="2013-08" db="EMBL/GenBank/DDBJ databases">
        <title>Draft genome sequence of Anaerofustis stercorihominis (DSM 17244).</title>
        <authorList>
            <person name="Sudarsanam P."/>
            <person name="Ley R."/>
            <person name="Guruge J."/>
            <person name="Turnbaugh P.J."/>
            <person name="Mahowald M."/>
            <person name="Liep D."/>
            <person name="Gordon J."/>
        </authorList>
    </citation>
    <scope>NUCLEOTIDE SEQUENCE</scope>
    <source>
        <strain evidence="2">DSM 17244</strain>
    </source>
</reference>
<dbReference type="EMBL" id="ABIL02000006">
    <property type="protein sequence ID" value="EDS71940.1"/>
    <property type="molecule type" value="Genomic_DNA"/>
</dbReference>
<dbReference type="AlphaFoldDB" id="B1C8N0"/>
<organism evidence="2 3">
    <name type="scientific">Anaerofustis stercorihominis DSM 17244</name>
    <dbReference type="NCBI Taxonomy" id="445971"/>
    <lineage>
        <taxon>Bacteria</taxon>
        <taxon>Bacillati</taxon>
        <taxon>Bacillota</taxon>
        <taxon>Clostridia</taxon>
        <taxon>Eubacteriales</taxon>
        <taxon>Eubacteriaceae</taxon>
        <taxon>Anaerofustis</taxon>
    </lineage>
</organism>
<dbReference type="eggNOG" id="COG1696">
    <property type="taxonomic scope" value="Bacteria"/>
</dbReference>
<keyword evidence="1" id="KW-1133">Transmembrane helix</keyword>
<comment type="caution">
    <text evidence="2">The sequence shown here is derived from an EMBL/GenBank/DDBJ whole genome shotgun (WGS) entry which is preliminary data.</text>
</comment>
<evidence type="ECO:0008006" key="4">
    <source>
        <dbReference type="Google" id="ProtNLM"/>
    </source>
</evidence>
<sequence>MLFSSNIFIFIFLPIVLFVYYFLLGKSRNLQNIFLFIASLFFYAWGEPKFVLIMLLSIIIIG</sequence>
<feature type="transmembrane region" description="Helical" evidence="1">
    <location>
        <begin position="33"/>
        <end position="61"/>
    </location>
</feature>
<name>B1C8N0_9FIRM</name>
<gene>
    <name evidence="2" type="ORF">ANASTE_01644</name>
</gene>
<evidence type="ECO:0000313" key="3">
    <source>
        <dbReference type="Proteomes" id="UP000005178"/>
    </source>
</evidence>
<feature type="transmembrane region" description="Helical" evidence="1">
    <location>
        <begin position="6"/>
        <end position="24"/>
    </location>
</feature>
<evidence type="ECO:0000256" key="1">
    <source>
        <dbReference type="SAM" id="Phobius"/>
    </source>
</evidence>
<dbReference type="Proteomes" id="UP000005178">
    <property type="component" value="Unassembled WGS sequence"/>
</dbReference>
<keyword evidence="1" id="KW-0472">Membrane</keyword>
<proteinExistence type="predicted"/>
<dbReference type="STRING" id="445971.ANASTE_01644"/>
<evidence type="ECO:0000313" key="2">
    <source>
        <dbReference type="EMBL" id="EDS71940.1"/>
    </source>
</evidence>
<dbReference type="HOGENOM" id="CLU_2894067_0_0_9"/>
<accession>B1C8N0</accession>
<reference evidence="2" key="1">
    <citation type="submission" date="2008-01" db="EMBL/GenBank/DDBJ databases">
        <authorList>
            <person name="Fulton L."/>
            <person name="Clifton S."/>
            <person name="Fulton B."/>
            <person name="Xu J."/>
            <person name="Minx P."/>
            <person name="Pepin K.H."/>
            <person name="Johnson M."/>
            <person name="Thiruvilangam P."/>
            <person name="Bhonagiri V."/>
            <person name="Nash W.E."/>
            <person name="Mardis E.R."/>
            <person name="Wilson R.K."/>
        </authorList>
    </citation>
    <scope>NUCLEOTIDE SEQUENCE [LARGE SCALE GENOMIC DNA]</scope>
    <source>
        <strain evidence="2">DSM 17244</strain>
    </source>
</reference>